<dbReference type="FunFam" id="3.30.300.30:FF:000010">
    <property type="entry name" value="Enterobactin synthetase component F"/>
    <property type="match status" value="1"/>
</dbReference>
<comment type="similarity">
    <text evidence="2">Belongs to the ATP-dependent AMP-binding enzyme family.</text>
</comment>
<comment type="cofactor">
    <cofactor evidence="1">
        <name>pantetheine 4'-phosphate</name>
        <dbReference type="ChEBI" id="CHEBI:47942"/>
    </cofactor>
</comment>
<dbReference type="PROSITE" id="PS00455">
    <property type="entry name" value="AMP_BINDING"/>
    <property type="match status" value="1"/>
</dbReference>
<dbReference type="SUPFAM" id="SSF47336">
    <property type="entry name" value="ACP-like"/>
    <property type="match status" value="2"/>
</dbReference>
<dbReference type="SUPFAM" id="SSF56801">
    <property type="entry name" value="Acetyl-CoA synthetase-like"/>
    <property type="match status" value="2"/>
</dbReference>
<evidence type="ECO:0000256" key="3">
    <source>
        <dbReference type="ARBA" id="ARBA00022450"/>
    </source>
</evidence>
<dbReference type="InterPro" id="IPR025110">
    <property type="entry name" value="AMP-bd_C"/>
</dbReference>
<dbReference type="Gene3D" id="3.30.559.10">
    <property type="entry name" value="Chloramphenicol acetyltransferase-like domain"/>
    <property type="match status" value="1"/>
</dbReference>
<reference evidence="6 7" key="1">
    <citation type="submission" date="2016-10" db="EMBL/GenBank/DDBJ databases">
        <authorList>
            <person name="de Groot N.N."/>
        </authorList>
    </citation>
    <scope>NUCLEOTIDE SEQUENCE [LARGE SCALE GENOMIC DNA]</scope>
    <source>
        <strain evidence="6 7">CGMCC 1.10228</strain>
    </source>
</reference>
<dbReference type="FunFam" id="2.30.38.10:FF:000001">
    <property type="entry name" value="Non-ribosomal peptide synthetase PvdI"/>
    <property type="match status" value="1"/>
</dbReference>
<dbReference type="InterPro" id="IPR023213">
    <property type="entry name" value="CAT-like_dom_sf"/>
</dbReference>
<dbReference type="GO" id="GO:0003824">
    <property type="term" value="F:catalytic activity"/>
    <property type="evidence" value="ECO:0007669"/>
    <property type="project" value="InterPro"/>
</dbReference>
<dbReference type="InterPro" id="IPR020845">
    <property type="entry name" value="AMP-binding_CS"/>
</dbReference>
<dbReference type="Gene3D" id="3.30.300.30">
    <property type="match status" value="2"/>
</dbReference>
<dbReference type="Proteomes" id="UP000198854">
    <property type="component" value="Unassembled WGS sequence"/>
</dbReference>
<dbReference type="FunFam" id="1.10.1200.10:FF:000005">
    <property type="entry name" value="Nonribosomal peptide synthetase 1"/>
    <property type="match status" value="2"/>
</dbReference>
<dbReference type="Gene3D" id="3.40.50.980">
    <property type="match status" value="2"/>
</dbReference>
<dbReference type="FunFam" id="3.40.50.12780:FF:000012">
    <property type="entry name" value="Non-ribosomal peptide synthetase"/>
    <property type="match status" value="1"/>
</dbReference>
<evidence type="ECO:0000256" key="4">
    <source>
        <dbReference type="ARBA" id="ARBA00022553"/>
    </source>
</evidence>
<dbReference type="SMART" id="SM00823">
    <property type="entry name" value="PKS_PP"/>
    <property type="match status" value="2"/>
</dbReference>
<evidence type="ECO:0000313" key="6">
    <source>
        <dbReference type="EMBL" id="SDH57235.1"/>
    </source>
</evidence>
<dbReference type="GO" id="GO:0044550">
    <property type="term" value="P:secondary metabolite biosynthetic process"/>
    <property type="evidence" value="ECO:0007669"/>
    <property type="project" value="UniProtKB-ARBA"/>
</dbReference>
<dbReference type="InterPro" id="IPR001242">
    <property type="entry name" value="Condensation_dom"/>
</dbReference>
<protein>
    <submittedName>
        <fullName evidence="6">Amino acid adenylation domain-containing protein</fullName>
    </submittedName>
</protein>
<dbReference type="CDD" id="cd05930">
    <property type="entry name" value="A_NRPS"/>
    <property type="match status" value="1"/>
</dbReference>
<dbReference type="Gene3D" id="3.30.559.30">
    <property type="entry name" value="Nonribosomal peptide synthetase, condensation domain"/>
    <property type="match status" value="1"/>
</dbReference>
<dbReference type="FunFam" id="3.40.50.980:FF:000001">
    <property type="entry name" value="Non-ribosomal peptide synthetase"/>
    <property type="match status" value="1"/>
</dbReference>
<evidence type="ECO:0000259" key="5">
    <source>
        <dbReference type="PROSITE" id="PS50075"/>
    </source>
</evidence>
<dbReference type="CDD" id="cd19531">
    <property type="entry name" value="LCL_NRPS-like"/>
    <property type="match status" value="1"/>
</dbReference>
<dbReference type="InterPro" id="IPR006162">
    <property type="entry name" value="Ppantetheine_attach_site"/>
</dbReference>
<dbReference type="Pfam" id="PF13193">
    <property type="entry name" value="AMP-binding_C"/>
    <property type="match status" value="2"/>
</dbReference>
<dbReference type="InterPro" id="IPR010071">
    <property type="entry name" value="AA_adenyl_dom"/>
</dbReference>
<dbReference type="EMBL" id="FNDD01000020">
    <property type="protein sequence ID" value="SDH57235.1"/>
    <property type="molecule type" value="Genomic_DNA"/>
</dbReference>
<proteinExistence type="inferred from homology"/>
<organism evidence="6 7">
    <name type="scientific">Vibrio xiamenensis</name>
    <dbReference type="NCBI Taxonomy" id="861298"/>
    <lineage>
        <taxon>Bacteria</taxon>
        <taxon>Pseudomonadati</taxon>
        <taxon>Pseudomonadota</taxon>
        <taxon>Gammaproteobacteria</taxon>
        <taxon>Vibrionales</taxon>
        <taxon>Vibrionaceae</taxon>
        <taxon>Vibrio</taxon>
    </lineage>
</organism>
<dbReference type="Gene3D" id="1.10.1200.10">
    <property type="entry name" value="ACP-like"/>
    <property type="match status" value="2"/>
</dbReference>
<dbReference type="STRING" id="861298.SAMN04488136_1201"/>
<sequence length="1241" mass="136942">LGEIEACIRGVSGITDAAVVADTGASDQRLVAYYVGEVERDTLRSHLVAELPSHMVPHAWMQLDVLPLTSNGKLDRRALPNVSADGVVRHEYQAPKGDAEQLLATLWSELLGVSQVGRLDNFFELGGHSLLAVQLSARVRTHSDYELSLATLFAYPQLGELATHLVKSNASHIEAITARQDKTQAPLSLAQQRLWFLAQSNPNLGDAYVIQSGVRLTGAVNCEALKQALNHLYQRHSALRSRFSDQQGKPYQWVDDNAQSFPLQIVDNAAHFTPSFDLQHGPLVAAQLWRQSQTRYELRIAIHHIVCDGWSMSNFISELAKVYRGYATGETREQVDAQLETLSIDYGDFAAWQQQNANDDKLEQQKQYWVERLAPFPHVLELSTDFARPTKQSFVGSEVAVRVDGELTQQLNQLAQRHGCTLYMVLLASWSLLMSRLANQGQVIIGSPNAGRLHVETENLLGMFVNTQPMAVNIEPNASLEMLLAEVKQRALEAQQNQDLPFERIVEAVQPQRNTAFSPLYQVMLALQNLPAANVELDDVSLEMLSEPVESAQCDLSLLLSEQQGELHGQLVFASALFSPQTVQAFVDYWQQLLRGFVAEAPLPVNQMALLDSAQTKQLLEELNSAATELNNSQLVHQQIAANAAAYPDAIALQTADQSLSYAELNAKANQLSRWLTQQGVSSQSCVAVCFERGVNWVIAMLATLKAGACYLPLDPHYPDQRLKYMLKDSAPSMLLTDGYREFGCLLGELDTELAEVNITSQKDWQSCRQEERDDLEVKANQLAYLIYTSGSTGEPKGVMVEHGNLQCLIDWHVRRFELGQATVTSSLAGMGFDAAVWEVWPALCAGARLVMPDLATSRDPDALLNWWAAQPLEVSFLSTPVAELAFARSVQPAALRYLLVGGDRLNRLPNSNATYTLVNNYGPTETTVVATSGAVLASDEALHIGKPLDHTRIYIVDEFGELAPRGVAGELYIGGPQVARGYLNQPALTEQRFTADRFDSRQGRRMYRTGDLARWRSDGTIEYLGRNDDQVKIRGFRIELGEIAAKLQLNGDIEEALVVVSDDGAQHLVAYVTARDGANIVPNALQQSLSALLPDYMVPRAYVQLDNLPLTANGKVDKRALPAPSESAFVHREYIAPQGPVENWLAEAWSELLSVTNVGRQDNFFELGGHSLLAVQLVSRLKQQGLTVTIGDLFEHSTLQALAARIAYLKLLNLKQKNTTSVANNMSKVNANGLKENSNG</sequence>
<name>A0A1G8DHR6_9VIBR</name>
<accession>A0A1G8DHR6</accession>
<feature type="domain" description="Carrier" evidence="5">
    <location>
        <begin position="1137"/>
        <end position="1211"/>
    </location>
</feature>
<gene>
    <name evidence="6" type="ORF">SAMN04488136_1201</name>
</gene>
<dbReference type="InterPro" id="IPR000873">
    <property type="entry name" value="AMP-dep_synth/lig_dom"/>
</dbReference>
<dbReference type="Pfam" id="PF00668">
    <property type="entry name" value="Condensation"/>
    <property type="match status" value="1"/>
</dbReference>
<dbReference type="Pfam" id="PF00550">
    <property type="entry name" value="PP-binding"/>
    <property type="match status" value="2"/>
</dbReference>
<dbReference type="AlphaFoldDB" id="A0A1G8DHR6"/>
<dbReference type="InterPro" id="IPR045851">
    <property type="entry name" value="AMP-bd_C_sf"/>
</dbReference>
<dbReference type="PROSITE" id="PS00012">
    <property type="entry name" value="PHOSPHOPANTETHEINE"/>
    <property type="match status" value="2"/>
</dbReference>
<evidence type="ECO:0000256" key="1">
    <source>
        <dbReference type="ARBA" id="ARBA00001957"/>
    </source>
</evidence>
<dbReference type="InterPro" id="IPR009081">
    <property type="entry name" value="PP-bd_ACP"/>
</dbReference>
<dbReference type="NCBIfam" id="TIGR01733">
    <property type="entry name" value="AA-adenyl-dom"/>
    <property type="match status" value="1"/>
</dbReference>
<evidence type="ECO:0000256" key="2">
    <source>
        <dbReference type="ARBA" id="ARBA00006432"/>
    </source>
</evidence>
<feature type="non-terminal residue" evidence="6">
    <location>
        <position position="1"/>
    </location>
</feature>
<evidence type="ECO:0000313" key="7">
    <source>
        <dbReference type="Proteomes" id="UP000198854"/>
    </source>
</evidence>
<dbReference type="PANTHER" id="PTHR45527">
    <property type="entry name" value="NONRIBOSOMAL PEPTIDE SYNTHETASE"/>
    <property type="match status" value="1"/>
</dbReference>
<dbReference type="SUPFAM" id="SSF52777">
    <property type="entry name" value="CoA-dependent acyltransferases"/>
    <property type="match status" value="2"/>
</dbReference>
<dbReference type="InterPro" id="IPR020806">
    <property type="entry name" value="PKS_PP-bd"/>
</dbReference>
<dbReference type="OrthoDB" id="9757559at2"/>
<dbReference type="GO" id="GO:0043041">
    <property type="term" value="P:amino acid activation for nonribosomal peptide biosynthetic process"/>
    <property type="evidence" value="ECO:0007669"/>
    <property type="project" value="TreeGrafter"/>
</dbReference>
<dbReference type="RefSeq" id="WP_143015640.1">
    <property type="nucleotide sequence ID" value="NZ_FNDD01000020.1"/>
</dbReference>
<keyword evidence="3" id="KW-0596">Phosphopantetheine</keyword>
<dbReference type="InterPro" id="IPR036736">
    <property type="entry name" value="ACP-like_sf"/>
</dbReference>
<keyword evidence="4" id="KW-0597">Phosphoprotein</keyword>
<keyword evidence="7" id="KW-1185">Reference proteome</keyword>
<dbReference type="PANTHER" id="PTHR45527:SF1">
    <property type="entry name" value="FATTY ACID SYNTHASE"/>
    <property type="match status" value="1"/>
</dbReference>
<dbReference type="GO" id="GO:0005737">
    <property type="term" value="C:cytoplasm"/>
    <property type="evidence" value="ECO:0007669"/>
    <property type="project" value="TreeGrafter"/>
</dbReference>
<dbReference type="Pfam" id="PF00501">
    <property type="entry name" value="AMP-binding"/>
    <property type="match status" value="1"/>
</dbReference>
<dbReference type="Gene3D" id="2.30.38.10">
    <property type="entry name" value="Luciferase, Domain 3"/>
    <property type="match status" value="1"/>
</dbReference>
<feature type="domain" description="Carrier" evidence="5">
    <location>
        <begin position="94"/>
        <end position="169"/>
    </location>
</feature>
<dbReference type="GO" id="GO:0031177">
    <property type="term" value="F:phosphopantetheine binding"/>
    <property type="evidence" value="ECO:0007669"/>
    <property type="project" value="InterPro"/>
</dbReference>
<dbReference type="PROSITE" id="PS50075">
    <property type="entry name" value="CARRIER"/>
    <property type="match status" value="2"/>
</dbReference>